<gene>
    <name evidence="2" type="ORF">PITG_04329</name>
</gene>
<name>D0N110_PHYIT</name>
<dbReference type="OMA" id="NSHTKNI"/>
<evidence type="ECO:0000256" key="1">
    <source>
        <dbReference type="SAM" id="SignalP"/>
    </source>
</evidence>
<protein>
    <submittedName>
        <fullName evidence="2">Secreted RxLR effector peptide protein, putative</fullName>
    </submittedName>
</protein>
<dbReference type="HOGENOM" id="CLU_135914_1_0_1"/>
<dbReference type="InParanoid" id="D0N110"/>
<dbReference type="AlphaFoldDB" id="D0N110"/>
<dbReference type="EMBL" id="DS028122">
    <property type="protein sequence ID" value="EEY67323.1"/>
    <property type="molecule type" value="Genomic_DNA"/>
</dbReference>
<dbReference type="GeneID" id="9480008"/>
<organism evidence="2 3">
    <name type="scientific">Phytophthora infestans (strain T30-4)</name>
    <name type="common">Potato late blight agent</name>
    <dbReference type="NCBI Taxonomy" id="403677"/>
    <lineage>
        <taxon>Eukaryota</taxon>
        <taxon>Sar</taxon>
        <taxon>Stramenopiles</taxon>
        <taxon>Oomycota</taxon>
        <taxon>Peronosporomycetes</taxon>
        <taxon>Peronosporales</taxon>
        <taxon>Peronosporaceae</taxon>
        <taxon>Phytophthora</taxon>
    </lineage>
</organism>
<dbReference type="eggNOG" id="ENOG502RGMZ">
    <property type="taxonomic scope" value="Eukaryota"/>
</dbReference>
<keyword evidence="3" id="KW-1185">Reference proteome</keyword>
<proteinExistence type="predicted"/>
<sequence>MRWLTWAILSTLILISATTEAATSMPNLEVATKDSRLATTFSARALSSELNSHTKNILRSNTIMETTEERGISEFLLNIAVNRMFKWLYNWGETPLSVRSKMM</sequence>
<evidence type="ECO:0000313" key="3">
    <source>
        <dbReference type="Proteomes" id="UP000006643"/>
    </source>
</evidence>
<reference evidence="3" key="1">
    <citation type="journal article" date="2009" name="Nature">
        <title>Genome sequence and analysis of the Irish potato famine pathogen Phytophthora infestans.</title>
        <authorList>
            <consortium name="The Broad Institute Genome Sequencing Platform"/>
            <person name="Haas B.J."/>
            <person name="Kamoun S."/>
            <person name="Zody M.C."/>
            <person name="Jiang R.H."/>
            <person name="Handsaker R.E."/>
            <person name="Cano L.M."/>
            <person name="Grabherr M."/>
            <person name="Kodira C.D."/>
            <person name="Raffaele S."/>
            <person name="Torto-Alalibo T."/>
            <person name="Bozkurt T.O."/>
            <person name="Ah-Fong A.M."/>
            <person name="Alvarado L."/>
            <person name="Anderson V.L."/>
            <person name="Armstrong M.R."/>
            <person name="Avrova A."/>
            <person name="Baxter L."/>
            <person name="Beynon J."/>
            <person name="Boevink P.C."/>
            <person name="Bollmann S.R."/>
            <person name="Bos J.I."/>
            <person name="Bulone V."/>
            <person name="Cai G."/>
            <person name="Cakir C."/>
            <person name="Carrington J.C."/>
            <person name="Chawner M."/>
            <person name="Conti L."/>
            <person name="Costanzo S."/>
            <person name="Ewan R."/>
            <person name="Fahlgren N."/>
            <person name="Fischbach M.A."/>
            <person name="Fugelstad J."/>
            <person name="Gilroy E.M."/>
            <person name="Gnerre S."/>
            <person name="Green P.J."/>
            <person name="Grenville-Briggs L.J."/>
            <person name="Griffith J."/>
            <person name="Grunwald N.J."/>
            <person name="Horn K."/>
            <person name="Horner N.R."/>
            <person name="Hu C.H."/>
            <person name="Huitema E."/>
            <person name="Jeong D.H."/>
            <person name="Jones A.M."/>
            <person name="Jones J.D."/>
            <person name="Jones R.W."/>
            <person name="Karlsson E.K."/>
            <person name="Kunjeti S.G."/>
            <person name="Lamour K."/>
            <person name="Liu Z."/>
            <person name="Ma L."/>
            <person name="Maclean D."/>
            <person name="Chibucos M.C."/>
            <person name="McDonald H."/>
            <person name="McWalters J."/>
            <person name="Meijer H.J."/>
            <person name="Morgan W."/>
            <person name="Morris P.F."/>
            <person name="Munro C.A."/>
            <person name="O'Neill K."/>
            <person name="Ospina-Giraldo M."/>
            <person name="Pinzon A."/>
            <person name="Pritchard L."/>
            <person name="Ramsahoye B."/>
            <person name="Ren Q."/>
            <person name="Restrepo S."/>
            <person name="Roy S."/>
            <person name="Sadanandom A."/>
            <person name="Savidor A."/>
            <person name="Schornack S."/>
            <person name="Schwartz D.C."/>
            <person name="Schumann U.D."/>
            <person name="Schwessinger B."/>
            <person name="Seyer L."/>
            <person name="Sharpe T."/>
            <person name="Silvar C."/>
            <person name="Song J."/>
            <person name="Studholme D.J."/>
            <person name="Sykes S."/>
            <person name="Thines M."/>
            <person name="van de Vondervoort P.J."/>
            <person name="Phuntumart V."/>
            <person name="Wawra S."/>
            <person name="Weide R."/>
            <person name="Win J."/>
            <person name="Young C."/>
            <person name="Zhou S."/>
            <person name="Fry W."/>
            <person name="Meyers B.C."/>
            <person name="van West P."/>
            <person name="Ristaino J."/>
            <person name="Govers F."/>
            <person name="Birch P.R."/>
            <person name="Whisson S.C."/>
            <person name="Judelson H.S."/>
            <person name="Nusbaum C."/>
        </authorList>
    </citation>
    <scope>NUCLEOTIDE SEQUENCE [LARGE SCALE GENOMIC DNA]</scope>
    <source>
        <strain evidence="3">T30-4</strain>
    </source>
</reference>
<dbReference type="OrthoDB" id="10577930at2759"/>
<dbReference type="RefSeq" id="XP_002905971.1">
    <property type="nucleotide sequence ID" value="XM_002905925.1"/>
</dbReference>
<keyword evidence="1" id="KW-0732">Signal</keyword>
<dbReference type="VEuPathDB" id="FungiDB:PITG_04329"/>
<accession>D0N110</accession>
<feature type="chain" id="PRO_5003012198" evidence="1">
    <location>
        <begin position="22"/>
        <end position="103"/>
    </location>
</feature>
<feature type="signal peptide" evidence="1">
    <location>
        <begin position="1"/>
        <end position="21"/>
    </location>
</feature>
<dbReference type="KEGG" id="pif:PITG_04329"/>
<evidence type="ECO:0000313" key="2">
    <source>
        <dbReference type="EMBL" id="EEY67323.1"/>
    </source>
</evidence>
<dbReference type="Proteomes" id="UP000006643">
    <property type="component" value="Unassembled WGS sequence"/>
</dbReference>